<protein>
    <recommendedName>
        <fullName evidence="4">Zinc-ribbon domain-containing protein</fullName>
    </recommendedName>
</protein>
<reference evidence="2 3" key="1">
    <citation type="submission" date="2019-01" db="EMBL/GenBank/DDBJ databases">
        <authorList>
            <person name="Brito A."/>
        </authorList>
    </citation>
    <scope>NUCLEOTIDE SEQUENCE [LARGE SCALE GENOMIC DNA]</scope>
    <source>
        <strain evidence="2">1</strain>
    </source>
</reference>
<proteinExistence type="predicted"/>
<dbReference type="RefSeq" id="WP_144875133.1">
    <property type="nucleotide sequence ID" value="NZ_LR214166.1"/>
</dbReference>
<evidence type="ECO:0000313" key="3">
    <source>
        <dbReference type="Proteomes" id="UP000320055"/>
    </source>
</evidence>
<dbReference type="EMBL" id="CAACVJ010000370">
    <property type="protein sequence ID" value="VEP16299.1"/>
    <property type="molecule type" value="Genomic_DNA"/>
</dbReference>
<evidence type="ECO:0000256" key="1">
    <source>
        <dbReference type="SAM" id="MobiDB-lite"/>
    </source>
</evidence>
<organism evidence="2 3">
    <name type="scientific">Hyella patelloides LEGE 07179</name>
    <dbReference type="NCBI Taxonomy" id="945734"/>
    <lineage>
        <taxon>Bacteria</taxon>
        <taxon>Bacillati</taxon>
        <taxon>Cyanobacteriota</taxon>
        <taxon>Cyanophyceae</taxon>
        <taxon>Pleurocapsales</taxon>
        <taxon>Hyellaceae</taxon>
        <taxon>Hyella</taxon>
    </lineage>
</organism>
<gene>
    <name evidence="2" type="ORF">H1P_4310002</name>
</gene>
<evidence type="ECO:0008006" key="4">
    <source>
        <dbReference type="Google" id="ProtNLM"/>
    </source>
</evidence>
<keyword evidence="3" id="KW-1185">Reference proteome</keyword>
<dbReference type="OrthoDB" id="425513at2"/>
<dbReference type="AlphaFoldDB" id="A0A563VY04"/>
<name>A0A563VY04_9CYAN</name>
<evidence type="ECO:0000313" key="2">
    <source>
        <dbReference type="EMBL" id="VEP16299.1"/>
    </source>
</evidence>
<feature type="compositionally biased region" description="Low complexity" evidence="1">
    <location>
        <begin position="112"/>
        <end position="122"/>
    </location>
</feature>
<dbReference type="Proteomes" id="UP000320055">
    <property type="component" value="Unassembled WGS sequence"/>
</dbReference>
<accession>A0A563VY04</accession>
<sequence>MSYTVNLSSNQRLTVVNQGTQTLITLVSSSPGQQQSQSNSFTTGNWTSAPQLYKTGSGFILQLNSDRGKHHILIQGNSMSTTTTSSMQNAVQLDLESISDRTSSPNNVEFEPMQPMKPMKPMQPMKPMKMGDMSMDINQMSMQMGNMSLSMEKEQKSTSTKHFCTQCGQETKIGDRFCGSCGHKLDN</sequence>
<feature type="region of interest" description="Disordered" evidence="1">
    <location>
        <begin position="100"/>
        <end position="122"/>
    </location>
</feature>